<dbReference type="STRING" id="407821.A0A087URS9"/>
<evidence type="ECO:0000313" key="5">
    <source>
        <dbReference type="EMBL" id="KFM80068.1"/>
    </source>
</evidence>
<accession>A0A087URS9</accession>
<name>A0A087URS9_STEMI</name>
<comment type="caution">
    <text evidence="3">Lacks conserved residue(s) required for the propagation of feature annotation.</text>
</comment>
<dbReference type="Proteomes" id="UP000054359">
    <property type="component" value="Unassembled WGS sequence"/>
</dbReference>
<evidence type="ECO:0000256" key="2">
    <source>
        <dbReference type="ARBA" id="ARBA00022679"/>
    </source>
</evidence>
<keyword evidence="6" id="KW-1185">Reference proteome</keyword>
<dbReference type="PROSITE" id="PS51659">
    <property type="entry name" value="GT23"/>
    <property type="match status" value="1"/>
</dbReference>
<evidence type="ECO:0000259" key="4">
    <source>
        <dbReference type="PROSITE" id="PS51659"/>
    </source>
</evidence>
<dbReference type="Pfam" id="PF19745">
    <property type="entry name" value="FUT8_N_cat"/>
    <property type="match status" value="1"/>
</dbReference>
<protein>
    <submittedName>
        <fullName evidence="5">Alpha-(1,6)-fucosyltransferase</fullName>
    </submittedName>
</protein>
<dbReference type="InterPro" id="IPR027350">
    <property type="entry name" value="GT23_dom"/>
</dbReference>
<dbReference type="GO" id="GO:0016758">
    <property type="term" value="F:hexosyltransferase activity"/>
    <property type="evidence" value="ECO:0007669"/>
    <property type="project" value="UniProtKB-UniRule"/>
</dbReference>
<dbReference type="OMA" id="SRIANYN"/>
<comment type="similarity">
    <text evidence="3">Belongs to the glycosyltransferase 23 family.</text>
</comment>
<feature type="non-terminal residue" evidence="5">
    <location>
        <position position="1"/>
    </location>
</feature>
<gene>
    <name evidence="5" type="ORF">X975_13592</name>
</gene>
<proteinExistence type="inferred from homology"/>
<keyword evidence="1 3" id="KW-0328">Glycosyltransferase</keyword>
<sequence length="115" mass="12939">LSKTDYLICTLSSGMCRVAYELKLGTEEEDASNRVFSLDIPHHYAWVIPASRIANYNHKAKSSKEISFNKGDVLIHKNEYCTVNAALKGKIANGFTKMVHSKKEITQGFIPIYKT</sequence>
<organism evidence="5 6">
    <name type="scientific">Stegodyphus mimosarum</name>
    <name type="common">African social velvet spider</name>
    <dbReference type="NCBI Taxonomy" id="407821"/>
    <lineage>
        <taxon>Eukaryota</taxon>
        <taxon>Metazoa</taxon>
        <taxon>Ecdysozoa</taxon>
        <taxon>Arthropoda</taxon>
        <taxon>Chelicerata</taxon>
        <taxon>Arachnida</taxon>
        <taxon>Araneae</taxon>
        <taxon>Araneomorphae</taxon>
        <taxon>Entelegynae</taxon>
        <taxon>Eresoidea</taxon>
        <taxon>Eresidae</taxon>
        <taxon>Stegodyphus</taxon>
    </lineage>
</organism>
<feature type="domain" description="GT23" evidence="4">
    <location>
        <begin position="1"/>
        <end position="38"/>
    </location>
</feature>
<dbReference type="Gene3D" id="2.30.30.40">
    <property type="entry name" value="SH3 Domains"/>
    <property type="match status" value="1"/>
</dbReference>
<dbReference type="EMBL" id="KK121255">
    <property type="protein sequence ID" value="KFM80068.1"/>
    <property type="molecule type" value="Genomic_DNA"/>
</dbReference>
<dbReference type="InterPro" id="IPR045573">
    <property type="entry name" value="Fut8_N_cat"/>
</dbReference>
<feature type="non-terminal residue" evidence="5">
    <location>
        <position position="115"/>
    </location>
</feature>
<dbReference type="AlphaFoldDB" id="A0A087URS9"/>
<keyword evidence="2 3" id="KW-0808">Transferase</keyword>
<evidence type="ECO:0000256" key="3">
    <source>
        <dbReference type="PROSITE-ProRule" id="PRU00992"/>
    </source>
</evidence>
<evidence type="ECO:0000313" key="6">
    <source>
        <dbReference type="Proteomes" id="UP000054359"/>
    </source>
</evidence>
<reference evidence="5 6" key="1">
    <citation type="submission" date="2013-11" db="EMBL/GenBank/DDBJ databases">
        <title>Genome sequencing of Stegodyphus mimosarum.</title>
        <authorList>
            <person name="Bechsgaard J."/>
        </authorList>
    </citation>
    <scope>NUCLEOTIDE SEQUENCE [LARGE SCALE GENOMIC DNA]</scope>
</reference>
<dbReference type="OrthoDB" id="6513101at2759"/>
<evidence type="ECO:0000256" key="1">
    <source>
        <dbReference type="ARBA" id="ARBA00022676"/>
    </source>
</evidence>